<feature type="transmembrane region" description="Helical" evidence="6">
    <location>
        <begin position="678"/>
        <end position="699"/>
    </location>
</feature>
<dbReference type="RefSeq" id="WP_158217168.1">
    <property type="nucleotide sequence ID" value="NZ_CP062938.1"/>
</dbReference>
<evidence type="ECO:0000256" key="2">
    <source>
        <dbReference type="ARBA" id="ARBA00022692"/>
    </source>
</evidence>
<dbReference type="Gene3D" id="3.40.1710.10">
    <property type="entry name" value="abc type-2 transporter like domain"/>
    <property type="match status" value="1"/>
</dbReference>
<dbReference type="PANTHER" id="PTHR43077">
    <property type="entry name" value="TRANSPORT PERMEASE YVFS-RELATED"/>
    <property type="match status" value="1"/>
</dbReference>
<dbReference type="NCBIfam" id="TIGR03061">
    <property type="entry name" value="pip_yhgE_Nterm"/>
    <property type="match status" value="1"/>
</dbReference>
<dbReference type="Proteomes" id="UP000593943">
    <property type="component" value="Chromosome"/>
</dbReference>
<evidence type="ECO:0000256" key="1">
    <source>
        <dbReference type="ARBA" id="ARBA00004141"/>
    </source>
</evidence>
<dbReference type="AlphaFoldDB" id="A0A261GDA3"/>
<dbReference type="EMBL" id="CP062938">
    <property type="protein sequence ID" value="QOL31509.1"/>
    <property type="molecule type" value="Genomic_DNA"/>
</dbReference>
<keyword evidence="11" id="KW-1185">Reference proteome</keyword>
<feature type="coiled-coil region" evidence="5">
    <location>
        <begin position="334"/>
        <end position="361"/>
    </location>
</feature>
<dbReference type="KEGG" id="beu:BE0216_02825"/>
<dbReference type="GO" id="GO:0140359">
    <property type="term" value="F:ABC-type transporter activity"/>
    <property type="evidence" value="ECO:0007669"/>
    <property type="project" value="InterPro"/>
</dbReference>
<evidence type="ECO:0000313" key="8">
    <source>
        <dbReference type="EMBL" id="OZG68956.1"/>
    </source>
</evidence>
<sequence length="841" mass="89236">MHTILQIYKRDLRRLITQPLTLVLALALGVVGGAYGWICIVVNHDPYGNTGNLKVAVSSEDTGAEISGMGELNLGSQLIESLETNDNMDWQFVDADTAVEGVESGEYYAALVFPEDFSANIASLLTSDAKPSQIEYYVNEKVNAASPRITDSVASTLEQTINEQFASQISGVVAELIANLSDQTTDAIDQSQQDGLAQVDDATAKLQSAIDGLDEASDSLGSAREQVSNAKTSLSDLTDAIDSSQSKLSASTTQLGQLRTTSSSTLSSLSSTAAQGGVLLGQAAGGLGLAAGQANAGLQQASGQLDAVIESAQNVSDDYTALLTAIKQSSAAGNDTVSKLITKLEQQNADYQQAIDSLRTVSGDISTTSSAVSGAVSTGTSAIQSGIDSASDASQTIGSTAIPQLYAGLDSYAQMSTELAVALGSLQQVGEQGEATLDQLDSTLASVSSTLTATAQSLGDAQSDLSAASTDLHALRSSEVYAQLEALSGLDADALADFVASPATLETTTFYAVEDYGSSVAPMYTNLALWVGAFATVLIFRVEPDDEGVDSMTVTTGFLGRWLFFATVALLQSVIIAAGDLVIGVQTTTALGLFATCALISVSYVSIIYALTAAFTHIGRGLCVLLLVLQISGSSGMYPIEMMPEFFQRIYHVLPFTYGIKAIREIVGGMYGMNYVKAIAPMAAIAAVVMALVVALRPWTNHLTEYFNREMLATGLIVGEEFSVAGRGEHRTIRILVGTLAERQEHQRRLRERHQRYMDRYPKMRRAAIVAGVVVPAILAVFSVTSEEKVVMLSLWVAWMLVIMLGFVALEYFHGKFERLLREENDMETTAELGLAWTEGQ</sequence>
<protein>
    <submittedName>
        <fullName evidence="8">ABC transporter</fullName>
    </submittedName>
    <submittedName>
        <fullName evidence="9">YhgE/Pip domain-containing protein</fullName>
    </submittedName>
</protein>
<evidence type="ECO:0000313" key="9">
    <source>
        <dbReference type="EMBL" id="QOL31509.1"/>
    </source>
</evidence>
<name>A0A261GDA3_9BIFI</name>
<accession>A0A261GDA3</accession>
<organism evidence="8 10">
    <name type="scientific">Bifidobacterium eulemuris</name>
    <dbReference type="NCBI Taxonomy" id="1765219"/>
    <lineage>
        <taxon>Bacteria</taxon>
        <taxon>Bacillati</taxon>
        <taxon>Actinomycetota</taxon>
        <taxon>Actinomycetes</taxon>
        <taxon>Bifidobacteriales</taxon>
        <taxon>Bifidobacteriaceae</taxon>
        <taxon>Bifidobacterium</taxon>
    </lineage>
</organism>
<dbReference type="InterPro" id="IPR017501">
    <property type="entry name" value="Phage_infect_YhgE_C"/>
</dbReference>
<feature type="transmembrane region" description="Helical" evidence="6">
    <location>
        <begin position="622"/>
        <end position="640"/>
    </location>
</feature>
<feature type="domain" description="ABC-2 type transporter transmembrane" evidence="7">
    <location>
        <begin position="23"/>
        <end position="193"/>
    </location>
</feature>
<comment type="subcellular location">
    <subcellularLocation>
        <location evidence="1">Membrane</location>
        <topology evidence="1">Multi-pass membrane protein</topology>
    </subcellularLocation>
</comment>
<proteinExistence type="predicted"/>
<dbReference type="PANTHER" id="PTHR43077:SF10">
    <property type="entry name" value="TRANSPORT PERMEASE PROTEIN"/>
    <property type="match status" value="1"/>
</dbReference>
<dbReference type="InterPro" id="IPR051328">
    <property type="entry name" value="T7SS_ABC-Transporter"/>
</dbReference>
<evidence type="ECO:0000256" key="6">
    <source>
        <dbReference type="SAM" id="Phobius"/>
    </source>
</evidence>
<dbReference type="InterPro" id="IPR017500">
    <property type="entry name" value="Phage_infect_YhgE_N"/>
</dbReference>
<feature type="transmembrane region" description="Helical" evidence="6">
    <location>
        <begin position="20"/>
        <end position="38"/>
    </location>
</feature>
<feature type="transmembrane region" description="Helical" evidence="6">
    <location>
        <begin position="523"/>
        <end position="542"/>
    </location>
</feature>
<reference evidence="8 10" key="1">
    <citation type="journal article" date="2017" name="BMC Genomics">
        <title>Comparative genomic and phylogenomic analyses of the Bifidobacteriaceae family.</title>
        <authorList>
            <person name="Lugli G.A."/>
            <person name="Milani C."/>
            <person name="Turroni F."/>
            <person name="Duranti S."/>
            <person name="Mancabelli L."/>
            <person name="Mangifesta M."/>
            <person name="Ferrario C."/>
            <person name="Modesto M."/>
            <person name="Mattarelli P."/>
            <person name="Jiri K."/>
            <person name="van Sinderen D."/>
            <person name="Ventura M."/>
        </authorList>
    </citation>
    <scope>NUCLEOTIDE SEQUENCE [LARGE SCALE GENOMIC DNA]</scope>
    <source>
        <strain evidence="8 10">DSM 100216</strain>
    </source>
</reference>
<dbReference type="Pfam" id="PF12698">
    <property type="entry name" value="ABC2_membrane_3"/>
    <property type="match status" value="2"/>
</dbReference>
<keyword evidence="3 6" id="KW-1133">Transmembrane helix</keyword>
<evidence type="ECO:0000313" key="11">
    <source>
        <dbReference type="Proteomes" id="UP000593943"/>
    </source>
</evidence>
<gene>
    <name evidence="9" type="ORF">BE0216_02825</name>
    <name evidence="8" type="ORF">BEUL_0362</name>
</gene>
<dbReference type="InterPro" id="IPR013525">
    <property type="entry name" value="ABC2_TM"/>
</dbReference>
<evidence type="ECO:0000256" key="5">
    <source>
        <dbReference type="SAM" id="Coils"/>
    </source>
</evidence>
<feature type="domain" description="ABC-2 type transporter transmembrane" evidence="7">
    <location>
        <begin position="463"/>
        <end position="694"/>
    </location>
</feature>
<feature type="transmembrane region" description="Helical" evidence="6">
    <location>
        <begin position="562"/>
        <end position="585"/>
    </location>
</feature>
<feature type="transmembrane region" description="Helical" evidence="6">
    <location>
        <begin position="591"/>
        <end position="615"/>
    </location>
</feature>
<feature type="transmembrane region" description="Helical" evidence="6">
    <location>
        <begin position="766"/>
        <end position="784"/>
    </location>
</feature>
<dbReference type="NCBIfam" id="TIGR03062">
    <property type="entry name" value="pip_yhgE_Cterm"/>
    <property type="match status" value="1"/>
</dbReference>
<dbReference type="OrthoDB" id="9811483at2"/>
<feature type="transmembrane region" description="Helical" evidence="6">
    <location>
        <begin position="790"/>
        <end position="813"/>
    </location>
</feature>
<keyword evidence="4 6" id="KW-0472">Membrane</keyword>
<reference evidence="9 11" key="2">
    <citation type="submission" date="2020-10" db="EMBL/GenBank/DDBJ databases">
        <title>Genome sequencing of Bifidobacterium eulemuris_DSMZ_100216.</title>
        <authorList>
            <person name="Kim J."/>
        </authorList>
    </citation>
    <scope>NUCLEOTIDE SEQUENCE [LARGE SCALE GENOMIC DNA]</scope>
    <source>
        <strain evidence="9 11">DSM 100216</strain>
    </source>
</reference>
<dbReference type="Proteomes" id="UP000216057">
    <property type="component" value="Unassembled WGS sequence"/>
</dbReference>
<evidence type="ECO:0000313" key="10">
    <source>
        <dbReference type="Proteomes" id="UP000216057"/>
    </source>
</evidence>
<keyword evidence="5" id="KW-0175">Coiled coil</keyword>
<dbReference type="GO" id="GO:0016020">
    <property type="term" value="C:membrane"/>
    <property type="evidence" value="ECO:0007669"/>
    <property type="project" value="UniProtKB-SubCell"/>
</dbReference>
<dbReference type="EMBL" id="MWWZ01000004">
    <property type="protein sequence ID" value="OZG68956.1"/>
    <property type="molecule type" value="Genomic_DNA"/>
</dbReference>
<evidence type="ECO:0000256" key="4">
    <source>
        <dbReference type="ARBA" id="ARBA00023136"/>
    </source>
</evidence>
<evidence type="ECO:0000256" key="3">
    <source>
        <dbReference type="ARBA" id="ARBA00022989"/>
    </source>
</evidence>
<evidence type="ECO:0000259" key="7">
    <source>
        <dbReference type="Pfam" id="PF12698"/>
    </source>
</evidence>
<keyword evidence="2 6" id="KW-0812">Transmembrane</keyword>